<dbReference type="EMBL" id="MW522971">
    <property type="protein sequence ID" value="QTW05524.1"/>
    <property type="molecule type" value="Genomic_DNA"/>
</dbReference>
<proteinExistence type="predicted"/>
<evidence type="ECO:0000313" key="1">
    <source>
        <dbReference type="EMBL" id="QTW05524.1"/>
    </source>
</evidence>
<name>A0A8B0LTS7_9VIRU</name>
<accession>A0A8B0LTS7</accession>
<sequence length="182" mass="21604">MNINNIKENFVNEVKNNLLDNNPDEHKIKYMLQNKKFYLDTNDLFDFPEIQKIKENDKIIEIFKNLKDKKITISEAIQLHCNTVLKNCNCSNKNDKSNALYCILDAYRLYGFNEKIKQKIEGNELYNNKINLNILKNNSELIQGLSDTELNVLEDYFLILQEIYNTNKENIENIKKINEKIY</sequence>
<protein>
    <submittedName>
        <fullName evidence="1">Uncharacterized protein</fullName>
    </submittedName>
</protein>
<reference evidence="1" key="1">
    <citation type="submission" date="2021-01" db="EMBL/GenBank/DDBJ databases">
        <title>Lytic archaeal viruses infect abundant primary producers in Earth s crust.</title>
        <authorList>
            <person name="Rahlff J."/>
            <person name="Turzynski V."/>
            <person name="Esser S.P."/>
            <person name="Monsees I."/>
            <person name="Bornemann T.L.V."/>
            <person name="Figueroa-Gonzalez P.A."/>
            <person name="Schulz F."/>
            <person name="Woyke T."/>
            <person name="Klingl A."/>
            <person name="Moraru C."/>
            <person name="Probst A.J."/>
        </authorList>
    </citation>
    <scope>NUCLEOTIDE SEQUENCE</scope>
</reference>
<organism evidence="1">
    <name type="scientific">uncultured archaeal virus</name>
    <dbReference type="NCBI Taxonomy" id="1960247"/>
    <lineage>
        <taxon>Viruses</taxon>
        <taxon>environmental samples</taxon>
    </lineage>
</organism>